<evidence type="ECO:0000256" key="6">
    <source>
        <dbReference type="ARBA" id="ARBA00022692"/>
    </source>
</evidence>
<keyword evidence="6" id="KW-0812">Transmembrane</keyword>
<evidence type="ECO:0000256" key="3">
    <source>
        <dbReference type="ARBA" id="ARBA00012438"/>
    </source>
</evidence>
<dbReference type="Pfam" id="PF02518">
    <property type="entry name" value="HATPase_c"/>
    <property type="match status" value="1"/>
</dbReference>
<keyword evidence="12" id="KW-1185">Reference proteome</keyword>
<keyword evidence="9" id="KW-0472">Membrane</keyword>
<dbReference type="SMART" id="SM00387">
    <property type="entry name" value="HATPase_c"/>
    <property type="match status" value="1"/>
</dbReference>
<keyword evidence="4" id="KW-0597">Phosphoprotein</keyword>
<dbReference type="PANTHER" id="PTHR45436:SF5">
    <property type="entry name" value="SENSOR HISTIDINE KINASE TRCS"/>
    <property type="match status" value="1"/>
</dbReference>
<evidence type="ECO:0000256" key="4">
    <source>
        <dbReference type="ARBA" id="ARBA00022553"/>
    </source>
</evidence>
<dbReference type="SUPFAM" id="SSF55874">
    <property type="entry name" value="ATPase domain of HSP90 chaperone/DNA topoisomerase II/histidine kinase"/>
    <property type="match status" value="1"/>
</dbReference>
<feature type="domain" description="Histidine kinase" evidence="10">
    <location>
        <begin position="1"/>
        <end position="131"/>
    </location>
</feature>
<evidence type="ECO:0000256" key="1">
    <source>
        <dbReference type="ARBA" id="ARBA00000085"/>
    </source>
</evidence>
<comment type="subcellular location">
    <subcellularLocation>
        <location evidence="2">Membrane</location>
    </subcellularLocation>
</comment>
<dbReference type="PANTHER" id="PTHR45436">
    <property type="entry name" value="SENSOR HISTIDINE KINASE YKOH"/>
    <property type="match status" value="1"/>
</dbReference>
<dbReference type="RefSeq" id="WP_188102839.1">
    <property type="nucleotide sequence ID" value="NZ_JAANIH010000029.1"/>
</dbReference>
<dbReference type="EMBL" id="JAATTO010000110">
    <property type="protein sequence ID" value="MBC9984383.1"/>
    <property type="molecule type" value="Genomic_DNA"/>
</dbReference>
<evidence type="ECO:0000256" key="9">
    <source>
        <dbReference type="ARBA" id="ARBA00023136"/>
    </source>
</evidence>
<evidence type="ECO:0000259" key="10">
    <source>
        <dbReference type="PROSITE" id="PS50109"/>
    </source>
</evidence>
<accession>A0ABR7UJU7</accession>
<dbReference type="EC" id="2.7.13.3" evidence="3"/>
<dbReference type="Proteomes" id="UP000639516">
    <property type="component" value="Unassembled WGS sequence"/>
</dbReference>
<dbReference type="InterPro" id="IPR003594">
    <property type="entry name" value="HATPase_dom"/>
</dbReference>
<sequence length="131" mass="13854">MRRLYAHRELTIVHTAETELLAAVDPNDLDEMVANLVDNACKWARGVVSIKATRDTPTGQLLITIVDDGPGIPADALNRAFAPGERLDEAKPGSGLGLAIVRDLATLHGGSVELSNGRNGGLHAELRLPSA</sequence>
<dbReference type="InterPro" id="IPR004358">
    <property type="entry name" value="Sig_transdc_His_kin-like_C"/>
</dbReference>
<keyword evidence="5" id="KW-0808">Transferase</keyword>
<dbReference type="PRINTS" id="PR00344">
    <property type="entry name" value="BCTRLSENSOR"/>
</dbReference>
<dbReference type="Gene3D" id="3.30.565.10">
    <property type="entry name" value="Histidine kinase-like ATPase, C-terminal domain"/>
    <property type="match status" value="1"/>
</dbReference>
<dbReference type="InterPro" id="IPR050428">
    <property type="entry name" value="TCS_sensor_his_kinase"/>
</dbReference>
<evidence type="ECO:0000256" key="5">
    <source>
        <dbReference type="ARBA" id="ARBA00022679"/>
    </source>
</evidence>
<evidence type="ECO:0000313" key="12">
    <source>
        <dbReference type="Proteomes" id="UP000639516"/>
    </source>
</evidence>
<reference evidence="11 12" key="1">
    <citation type="journal article" date="2020" name="Arch. Microbiol.">
        <title>Bradyrhizobium campsiandrae sp. nov., a nitrogen-fixing bacterial strain isolated from a native leguminous tree from the Amazon adapted to flooded conditions.</title>
        <authorList>
            <person name="Cabral Michel D."/>
            <person name="Martins da Costa E."/>
            <person name="Azarias Guimaraes A."/>
            <person name="Soares de Carvalho T."/>
            <person name="Santos de Castro Caputo P."/>
            <person name="Willems A."/>
            <person name="de Souza Moreira F.M."/>
        </authorList>
    </citation>
    <scope>NUCLEOTIDE SEQUENCE [LARGE SCALE GENOMIC DNA]</scope>
    <source>
        <strain evidence="12">INPA 384B</strain>
    </source>
</reference>
<keyword evidence="8" id="KW-1133">Transmembrane helix</keyword>
<evidence type="ECO:0000256" key="7">
    <source>
        <dbReference type="ARBA" id="ARBA00022777"/>
    </source>
</evidence>
<evidence type="ECO:0000313" key="11">
    <source>
        <dbReference type="EMBL" id="MBC9984383.1"/>
    </source>
</evidence>
<gene>
    <name evidence="11" type="ORF">HA482_40090</name>
</gene>
<evidence type="ECO:0000256" key="2">
    <source>
        <dbReference type="ARBA" id="ARBA00004370"/>
    </source>
</evidence>
<proteinExistence type="predicted"/>
<comment type="catalytic activity">
    <reaction evidence="1">
        <text>ATP + protein L-histidine = ADP + protein N-phospho-L-histidine.</text>
        <dbReference type="EC" id="2.7.13.3"/>
    </reaction>
</comment>
<keyword evidence="7" id="KW-0418">Kinase</keyword>
<name>A0ABR7UJU7_9BRAD</name>
<evidence type="ECO:0000256" key="8">
    <source>
        <dbReference type="ARBA" id="ARBA00022989"/>
    </source>
</evidence>
<dbReference type="InterPro" id="IPR036890">
    <property type="entry name" value="HATPase_C_sf"/>
</dbReference>
<organism evidence="11 12">
    <name type="scientific">Bradyrhizobium campsiandrae</name>
    <dbReference type="NCBI Taxonomy" id="1729892"/>
    <lineage>
        <taxon>Bacteria</taxon>
        <taxon>Pseudomonadati</taxon>
        <taxon>Pseudomonadota</taxon>
        <taxon>Alphaproteobacteria</taxon>
        <taxon>Hyphomicrobiales</taxon>
        <taxon>Nitrobacteraceae</taxon>
        <taxon>Bradyrhizobium</taxon>
    </lineage>
</organism>
<protein>
    <recommendedName>
        <fullName evidence="3">histidine kinase</fullName>
        <ecNumber evidence="3">2.7.13.3</ecNumber>
    </recommendedName>
</protein>
<dbReference type="PROSITE" id="PS50109">
    <property type="entry name" value="HIS_KIN"/>
    <property type="match status" value="1"/>
</dbReference>
<dbReference type="InterPro" id="IPR005467">
    <property type="entry name" value="His_kinase_dom"/>
</dbReference>
<comment type="caution">
    <text evidence="11">The sequence shown here is derived from an EMBL/GenBank/DDBJ whole genome shotgun (WGS) entry which is preliminary data.</text>
</comment>